<dbReference type="RefSeq" id="WP_170234356.1">
    <property type="nucleotide sequence ID" value="NZ_VLKG01000005.1"/>
</dbReference>
<dbReference type="NCBIfam" id="TIGR04412">
    <property type="entry name" value="T2SS_GspM_XcpZ"/>
    <property type="match status" value="1"/>
</dbReference>
<dbReference type="EMBL" id="VLKG01000005">
    <property type="protein sequence ID" value="TWH71450.1"/>
    <property type="molecule type" value="Genomic_DNA"/>
</dbReference>
<dbReference type="Proteomes" id="UP000319627">
    <property type="component" value="Unassembled WGS sequence"/>
</dbReference>
<evidence type="ECO:0000313" key="1">
    <source>
        <dbReference type="EMBL" id="TWH71450.1"/>
    </source>
</evidence>
<protein>
    <submittedName>
        <fullName evidence="1">Type II secretion system protein M (XcpZ-type)</fullName>
    </submittedName>
</protein>
<organism evidence="1 2">
    <name type="scientific">Azomonas agilis</name>
    <dbReference type="NCBI Taxonomy" id="116849"/>
    <lineage>
        <taxon>Bacteria</taxon>
        <taxon>Pseudomonadati</taxon>
        <taxon>Pseudomonadota</taxon>
        <taxon>Gammaproteobacteria</taxon>
        <taxon>Pseudomonadales</taxon>
        <taxon>Pseudomonadaceae</taxon>
        <taxon>Azomonas</taxon>
    </lineage>
</organism>
<dbReference type="AlphaFoldDB" id="A0A562IKI3"/>
<evidence type="ECO:0000313" key="2">
    <source>
        <dbReference type="Proteomes" id="UP000319627"/>
    </source>
</evidence>
<reference evidence="1 2" key="1">
    <citation type="submission" date="2019-07" db="EMBL/GenBank/DDBJ databases">
        <title>Genomic Encyclopedia of Type Strains, Phase I: the one thousand microbial genomes (KMG-I) project.</title>
        <authorList>
            <person name="Kyrpides N."/>
        </authorList>
    </citation>
    <scope>NUCLEOTIDE SEQUENCE [LARGE SCALE GENOMIC DNA]</scope>
    <source>
        <strain evidence="1 2">DSM 375</strain>
    </source>
</reference>
<keyword evidence="2" id="KW-1185">Reference proteome</keyword>
<name>A0A562IKI3_9GAMM</name>
<dbReference type="InterPro" id="IPR030927">
    <property type="entry name" value="T2SS_GspM_XcpZ"/>
</dbReference>
<sequence length="129" mass="15198">MRRRLLWAGWGVIGLMVLWLLLRPVWSFWQESQQWQRLAAQVAQVPRPQPMTQGQWHSLLQNHQALLTDIQQQGAQWRVLGQVGQVVHMQRLLHSIQQQGWQAREWVIRRSDGEKLDFELQLAPLGVQP</sequence>
<accession>A0A562IKI3</accession>
<comment type="caution">
    <text evidence="1">The sequence shown here is derived from an EMBL/GenBank/DDBJ whole genome shotgun (WGS) entry which is preliminary data.</text>
</comment>
<proteinExistence type="predicted"/>
<gene>
    <name evidence="1" type="ORF">LX59_01737</name>
</gene>